<dbReference type="RefSeq" id="WP_109334581.1">
    <property type="nucleotide sequence ID" value="NZ_CP029360.1"/>
</dbReference>
<proteinExistence type="predicted"/>
<reference evidence="2" key="1">
    <citation type="submission" date="2018-05" db="EMBL/GenBank/DDBJ databases">
        <title>Azospirillum thermophila sp. nov., a novel isolated from hot spring.</title>
        <authorList>
            <person name="Zhao Z."/>
        </authorList>
    </citation>
    <scope>NUCLEOTIDE SEQUENCE [LARGE SCALE GENOMIC DNA]</scope>
    <source>
        <strain evidence="2">CFH 70021</strain>
        <plasmid evidence="2">unnamed5</plasmid>
    </source>
</reference>
<dbReference type="KEGG" id="azz:DEW08_30525"/>
<dbReference type="EMBL" id="CP029360">
    <property type="protein sequence ID" value="AWK90351.1"/>
    <property type="molecule type" value="Genomic_DNA"/>
</dbReference>
<keyword evidence="1" id="KW-0614">Plasmid</keyword>
<sequence length="116" mass="12388">MSRNVSKLIHRRGRPVVLRRQVGGPTPFITVVVKGLSRAFGVHELAGNIVQGDHQVIVLAADLAAAGWPLPVLHGDTVVLDPEFDGAGGWQRGTGRSLTIQDPGPRAGLFWIQARG</sequence>
<organism evidence="1 2">
    <name type="scientific">Azospirillum thermophilum</name>
    <dbReference type="NCBI Taxonomy" id="2202148"/>
    <lineage>
        <taxon>Bacteria</taxon>
        <taxon>Pseudomonadati</taxon>
        <taxon>Pseudomonadota</taxon>
        <taxon>Alphaproteobacteria</taxon>
        <taxon>Rhodospirillales</taxon>
        <taxon>Azospirillaceae</taxon>
        <taxon>Azospirillum</taxon>
    </lineage>
</organism>
<dbReference type="AlphaFoldDB" id="A0A2S2D0R2"/>
<protein>
    <submittedName>
        <fullName evidence="1">Uncharacterized protein</fullName>
    </submittedName>
</protein>
<accession>A0A2S2D0R2</accession>
<gene>
    <name evidence="1" type="ORF">DEW08_30525</name>
</gene>
<dbReference type="OrthoDB" id="7221886at2"/>
<keyword evidence="2" id="KW-1185">Reference proteome</keyword>
<dbReference type="Proteomes" id="UP000245629">
    <property type="component" value="Plasmid unnamed5"/>
</dbReference>
<name>A0A2S2D0R2_9PROT</name>
<evidence type="ECO:0000313" key="1">
    <source>
        <dbReference type="EMBL" id="AWK90351.1"/>
    </source>
</evidence>
<geneLocation type="plasmid" evidence="1 2">
    <name>unnamed5</name>
</geneLocation>
<evidence type="ECO:0000313" key="2">
    <source>
        <dbReference type="Proteomes" id="UP000245629"/>
    </source>
</evidence>